<evidence type="ECO:0000313" key="1">
    <source>
        <dbReference type="EMBL" id="MEQ2227099.1"/>
    </source>
</evidence>
<proteinExistence type="predicted"/>
<evidence type="ECO:0000313" key="2">
    <source>
        <dbReference type="Proteomes" id="UP001482620"/>
    </source>
</evidence>
<dbReference type="EMBL" id="JAHRIQ010017660">
    <property type="protein sequence ID" value="MEQ2227099.1"/>
    <property type="molecule type" value="Genomic_DNA"/>
</dbReference>
<keyword evidence="2" id="KW-1185">Reference proteome</keyword>
<sequence length="92" mass="10568">MVCRGTTNICISEAMVCRGTTNICISEAMVCRGTTNICSEDCQKHYVGQLGHYKTWRFSPYVWTMEGFRCKTEAIRTWLKSSETLQETVMVR</sequence>
<accession>A0ABV0T3N9</accession>
<organism evidence="1 2">
    <name type="scientific">Ilyodon furcidens</name>
    <name type="common">goldbreast splitfin</name>
    <dbReference type="NCBI Taxonomy" id="33524"/>
    <lineage>
        <taxon>Eukaryota</taxon>
        <taxon>Metazoa</taxon>
        <taxon>Chordata</taxon>
        <taxon>Craniata</taxon>
        <taxon>Vertebrata</taxon>
        <taxon>Euteleostomi</taxon>
        <taxon>Actinopterygii</taxon>
        <taxon>Neopterygii</taxon>
        <taxon>Teleostei</taxon>
        <taxon>Neoteleostei</taxon>
        <taxon>Acanthomorphata</taxon>
        <taxon>Ovalentaria</taxon>
        <taxon>Atherinomorphae</taxon>
        <taxon>Cyprinodontiformes</taxon>
        <taxon>Goodeidae</taxon>
        <taxon>Ilyodon</taxon>
    </lineage>
</organism>
<dbReference type="Proteomes" id="UP001482620">
    <property type="component" value="Unassembled WGS sequence"/>
</dbReference>
<comment type="caution">
    <text evidence="1">The sequence shown here is derived from an EMBL/GenBank/DDBJ whole genome shotgun (WGS) entry which is preliminary data.</text>
</comment>
<protein>
    <submittedName>
        <fullName evidence="1">Uncharacterized protein</fullName>
    </submittedName>
</protein>
<gene>
    <name evidence="1" type="ORF">ILYODFUR_034193</name>
</gene>
<name>A0ABV0T3N9_9TELE</name>
<reference evidence="1 2" key="1">
    <citation type="submission" date="2021-06" db="EMBL/GenBank/DDBJ databases">
        <authorList>
            <person name="Palmer J.M."/>
        </authorList>
    </citation>
    <scope>NUCLEOTIDE SEQUENCE [LARGE SCALE GENOMIC DNA]</scope>
    <source>
        <strain evidence="2">if_2019</strain>
        <tissue evidence="1">Muscle</tissue>
    </source>
</reference>